<dbReference type="Gene3D" id="1.10.3470.10">
    <property type="entry name" value="ABC transporter involved in vitamin B12 uptake, BtuC"/>
    <property type="match status" value="1"/>
</dbReference>
<dbReference type="InterPro" id="IPR037294">
    <property type="entry name" value="ABC_BtuC-like"/>
</dbReference>
<feature type="transmembrane region" description="Helical" evidence="7">
    <location>
        <begin position="123"/>
        <end position="156"/>
    </location>
</feature>
<keyword evidence="4 7" id="KW-1133">Transmembrane helix</keyword>
<evidence type="ECO:0000256" key="6">
    <source>
        <dbReference type="RuleBase" id="RU003943"/>
    </source>
</evidence>
<keyword evidence="3 6" id="KW-0812">Transmembrane</keyword>
<dbReference type="Proteomes" id="UP001207408">
    <property type="component" value="Unassembled WGS sequence"/>
</dbReference>
<dbReference type="Pfam" id="PF00950">
    <property type="entry name" value="ABC-3"/>
    <property type="match status" value="1"/>
</dbReference>
<evidence type="ECO:0000256" key="4">
    <source>
        <dbReference type="ARBA" id="ARBA00022989"/>
    </source>
</evidence>
<proteinExistence type="inferred from homology"/>
<dbReference type="SUPFAM" id="SSF81345">
    <property type="entry name" value="ABC transporter involved in vitamin B12 uptake, BtuC"/>
    <property type="match status" value="1"/>
</dbReference>
<accession>A0AAE3MBI5</accession>
<comment type="similarity">
    <text evidence="2 6">Belongs to the ABC-3 integral membrane protein family.</text>
</comment>
<feature type="transmembrane region" description="Helical" evidence="7">
    <location>
        <begin position="56"/>
        <end position="81"/>
    </location>
</feature>
<comment type="caution">
    <text evidence="8">The sequence shown here is derived from an EMBL/GenBank/DDBJ whole genome shotgun (WGS) entry which is preliminary data.</text>
</comment>
<reference evidence="8" key="1">
    <citation type="submission" date="2022-10" db="EMBL/GenBank/DDBJ databases">
        <authorList>
            <person name="Yu W.X."/>
        </authorList>
    </citation>
    <scope>NUCLEOTIDE SEQUENCE</scope>
    <source>
        <strain evidence="8">D04</strain>
    </source>
</reference>
<evidence type="ECO:0000256" key="2">
    <source>
        <dbReference type="ARBA" id="ARBA00008034"/>
    </source>
</evidence>
<gene>
    <name evidence="8" type="ORF">OM074_02355</name>
</gene>
<keyword evidence="5 7" id="KW-0472">Membrane</keyword>
<evidence type="ECO:0000313" key="9">
    <source>
        <dbReference type="Proteomes" id="UP001207408"/>
    </source>
</evidence>
<feature type="transmembrane region" description="Helical" evidence="7">
    <location>
        <begin position="93"/>
        <end position="111"/>
    </location>
</feature>
<protein>
    <submittedName>
        <fullName evidence="8">Metal ABC transporter permease</fullName>
    </submittedName>
</protein>
<dbReference type="AlphaFoldDB" id="A0AAE3MBI5"/>
<evidence type="ECO:0000256" key="5">
    <source>
        <dbReference type="ARBA" id="ARBA00023136"/>
    </source>
</evidence>
<evidence type="ECO:0000256" key="3">
    <source>
        <dbReference type="ARBA" id="ARBA00022692"/>
    </source>
</evidence>
<keyword evidence="9" id="KW-1185">Reference proteome</keyword>
<feature type="transmembrane region" description="Helical" evidence="7">
    <location>
        <begin position="176"/>
        <end position="201"/>
    </location>
</feature>
<keyword evidence="6" id="KW-0813">Transport</keyword>
<name>A0AAE3MBI5_9BACT</name>
<comment type="subcellular location">
    <subcellularLocation>
        <location evidence="6">Cell membrane</location>
        <topology evidence="6">Multi-pass membrane protein</topology>
    </subcellularLocation>
    <subcellularLocation>
        <location evidence="1">Membrane</location>
        <topology evidence="1">Multi-pass membrane protein</topology>
    </subcellularLocation>
</comment>
<evidence type="ECO:0000256" key="1">
    <source>
        <dbReference type="ARBA" id="ARBA00004141"/>
    </source>
</evidence>
<dbReference type="EMBL" id="JAPDPI010000002">
    <property type="protein sequence ID" value="MCW3804447.1"/>
    <property type="molecule type" value="Genomic_DNA"/>
</dbReference>
<dbReference type="InterPro" id="IPR001626">
    <property type="entry name" value="ABC_TroCD"/>
</dbReference>
<dbReference type="GO" id="GO:0055085">
    <property type="term" value="P:transmembrane transport"/>
    <property type="evidence" value="ECO:0007669"/>
    <property type="project" value="InterPro"/>
</dbReference>
<evidence type="ECO:0000313" key="8">
    <source>
        <dbReference type="EMBL" id="MCW3804447.1"/>
    </source>
</evidence>
<sequence length="282" mass="30837">MNEIFSLLQYSFFTNAIIAGLLTSIAAGIAGTYIVSRKTVFISGGITHASFGGIGLAYFLGLNPFIGAAFFAIISALGIEWSTQKAQIREDSAIAILWSLGMAIGIIFVFLTPGYSPNLMSFLFGNILTVTTADILSMLVISIVVTLGTILFYRLILYTAFDIDYIKTQGFNTSAIRYIISAILALTIVMSIRVAGIILVLSMFTIPQSIAGIFTNDFKKMIFISISFCFWGVLTGLVGSYFFNLPSGAIIIFTLILSWAIIKSAKYLFTTYQLKLLQRQDP</sequence>
<feature type="transmembrane region" description="Helical" evidence="7">
    <location>
        <begin position="249"/>
        <end position="269"/>
    </location>
</feature>
<feature type="transmembrane region" description="Helical" evidence="7">
    <location>
        <begin position="12"/>
        <end position="35"/>
    </location>
</feature>
<dbReference type="GO" id="GO:0010043">
    <property type="term" value="P:response to zinc ion"/>
    <property type="evidence" value="ECO:0007669"/>
    <property type="project" value="TreeGrafter"/>
</dbReference>
<dbReference type="CDD" id="cd06550">
    <property type="entry name" value="TM_ABC_iron-siderophores_like"/>
    <property type="match status" value="1"/>
</dbReference>
<dbReference type="PANTHER" id="PTHR30477:SF18">
    <property type="entry name" value="METAL TRANSPORT SYSTEM MEMBRANE PROTEIN CT_417-RELATED"/>
    <property type="match status" value="1"/>
</dbReference>
<dbReference type="GO" id="GO:0043190">
    <property type="term" value="C:ATP-binding cassette (ABC) transporter complex"/>
    <property type="evidence" value="ECO:0007669"/>
    <property type="project" value="InterPro"/>
</dbReference>
<feature type="transmembrane region" description="Helical" evidence="7">
    <location>
        <begin position="222"/>
        <end position="243"/>
    </location>
</feature>
<dbReference type="RefSeq" id="WP_301197668.1">
    <property type="nucleotide sequence ID" value="NZ_JAPDPI010000002.1"/>
</dbReference>
<dbReference type="PANTHER" id="PTHR30477">
    <property type="entry name" value="ABC-TRANSPORTER METAL-BINDING PROTEIN"/>
    <property type="match status" value="1"/>
</dbReference>
<evidence type="ECO:0000256" key="7">
    <source>
        <dbReference type="SAM" id="Phobius"/>
    </source>
</evidence>
<organism evidence="8 9">
    <name type="scientific">Plebeiibacterium marinum</name>
    <dbReference type="NCBI Taxonomy" id="2992111"/>
    <lineage>
        <taxon>Bacteria</taxon>
        <taxon>Pseudomonadati</taxon>
        <taxon>Bacteroidota</taxon>
        <taxon>Bacteroidia</taxon>
        <taxon>Marinilabiliales</taxon>
        <taxon>Marinilabiliaceae</taxon>
        <taxon>Plebeiibacterium</taxon>
    </lineage>
</organism>